<evidence type="ECO:0000313" key="9">
    <source>
        <dbReference type="Proteomes" id="UP000246464"/>
    </source>
</evidence>
<evidence type="ECO:0000256" key="1">
    <source>
        <dbReference type="ARBA" id="ARBA00022658"/>
    </source>
</evidence>
<evidence type="ECO:0000259" key="7">
    <source>
        <dbReference type="PROSITE" id="PS51377"/>
    </source>
</evidence>
<dbReference type="PANTHER" id="PTHR21560:SF0">
    <property type="entry name" value="KINASE NON-CATALYTIC C-LOBE DOMAIN-CONTAINING PROTEIN 1"/>
    <property type="match status" value="1"/>
</dbReference>
<dbReference type="Gene3D" id="1.20.870.10">
    <property type="entry name" value="Son of sevenless (SoS) protein Chain: S domain 1"/>
    <property type="match status" value="1"/>
</dbReference>
<dbReference type="FunFam" id="1.10.510.10:FF:000529">
    <property type="entry name" value="Kinase non-catalytic C-lobe domain-containing 1"/>
    <property type="match status" value="1"/>
</dbReference>
<dbReference type="CDD" id="cd06224">
    <property type="entry name" value="REM"/>
    <property type="match status" value="1"/>
</dbReference>
<dbReference type="PROSITE" id="PS50212">
    <property type="entry name" value="RASGEF_NTER"/>
    <property type="match status" value="1"/>
</dbReference>
<dbReference type="InterPro" id="IPR029899">
    <property type="entry name" value="KNDC1"/>
</dbReference>
<dbReference type="InterPro" id="IPR001895">
    <property type="entry name" value="RASGEF_cat_dom"/>
</dbReference>
<evidence type="ECO:0000256" key="4">
    <source>
        <dbReference type="SAM" id="MobiDB-lite"/>
    </source>
</evidence>
<dbReference type="SUPFAM" id="SSF48366">
    <property type="entry name" value="Ras GEF"/>
    <property type="match status" value="1"/>
</dbReference>
<evidence type="ECO:0000256" key="2">
    <source>
        <dbReference type="ARBA" id="ARBA00022737"/>
    </source>
</evidence>
<dbReference type="GO" id="GO:0030425">
    <property type="term" value="C:dendrite"/>
    <property type="evidence" value="ECO:0007669"/>
    <property type="project" value="TreeGrafter"/>
</dbReference>
<feature type="region of interest" description="Disordered" evidence="4">
    <location>
        <begin position="1113"/>
        <end position="1170"/>
    </location>
</feature>
<dbReference type="Pfam" id="PF00617">
    <property type="entry name" value="RasGEF"/>
    <property type="match status" value="1"/>
</dbReference>
<dbReference type="Pfam" id="PF16474">
    <property type="entry name" value="KIND"/>
    <property type="match status" value="1"/>
</dbReference>
<dbReference type="InterPro" id="IPR023578">
    <property type="entry name" value="Ras_GEF_dom_sf"/>
</dbReference>
<organism evidence="8 9">
    <name type="scientific">Scophthalmus maximus</name>
    <name type="common">Turbot</name>
    <name type="synonym">Psetta maxima</name>
    <dbReference type="NCBI Taxonomy" id="52904"/>
    <lineage>
        <taxon>Eukaryota</taxon>
        <taxon>Metazoa</taxon>
        <taxon>Chordata</taxon>
        <taxon>Craniata</taxon>
        <taxon>Vertebrata</taxon>
        <taxon>Euteleostomi</taxon>
        <taxon>Actinopterygii</taxon>
        <taxon>Neopterygii</taxon>
        <taxon>Teleostei</taxon>
        <taxon>Neoteleostei</taxon>
        <taxon>Acanthomorphata</taxon>
        <taxon>Carangaria</taxon>
        <taxon>Pleuronectiformes</taxon>
        <taxon>Pleuronectoidei</taxon>
        <taxon>Scophthalmidae</taxon>
        <taxon>Scophthalmus</taxon>
    </lineage>
</organism>
<keyword evidence="1 3" id="KW-0344">Guanine-nucleotide releasing factor</keyword>
<dbReference type="Gene3D" id="1.10.840.10">
    <property type="entry name" value="Ras guanine-nucleotide exchange factors catalytic domain"/>
    <property type="match status" value="1"/>
</dbReference>
<dbReference type="Gene3D" id="1.10.510.10">
    <property type="entry name" value="Transferase(Phosphotransferase) domain 1"/>
    <property type="match status" value="3"/>
</dbReference>
<evidence type="ECO:0000259" key="5">
    <source>
        <dbReference type="PROSITE" id="PS50009"/>
    </source>
</evidence>
<evidence type="ECO:0000259" key="6">
    <source>
        <dbReference type="PROSITE" id="PS50212"/>
    </source>
</evidence>
<dbReference type="GO" id="GO:0032045">
    <property type="term" value="C:guanyl-nucleotide exchange factor complex"/>
    <property type="evidence" value="ECO:0007669"/>
    <property type="project" value="TreeGrafter"/>
</dbReference>
<dbReference type="GO" id="GO:0043025">
    <property type="term" value="C:neuronal cell body"/>
    <property type="evidence" value="ECO:0007669"/>
    <property type="project" value="TreeGrafter"/>
</dbReference>
<dbReference type="GO" id="GO:0048814">
    <property type="term" value="P:regulation of dendrite morphogenesis"/>
    <property type="evidence" value="ECO:0007669"/>
    <property type="project" value="TreeGrafter"/>
</dbReference>
<dbReference type="GO" id="GO:0005085">
    <property type="term" value="F:guanyl-nucleotide exchange factor activity"/>
    <property type="evidence" value="ECO:0007669"/>
    <property type="project" value="UniProtKB-KW"/>
</dbReference>
<feature type="domain" description="Ras-GEF" evidence="5">
    <location>
        <begin position="1579"/>
        <end position="1831"/>
    </location>
</feature>
<feature type="domain" description="KIND" evidence="7">
    <location>
        <begin position="530"/>
        <end position="694"/>
    </location>
</feature>
<dbReference type="Proteomes" id="UP000246464">
    <property type="component" value="Chromosome 15"/>
</dbReference>
<dbReference type="InterPro" id="IPR011019">
    <property type="entry name" value="KIND_dom"/>
</dbReference>
<feature type="domain" description="KIND" evidence="7">
    <location>
        <begin position="38"/>
        <end position="102"/>
    </location>
</feature>
<feature type="domain" description="N-terminal Ras-GEF" evidence="6">
    <location>
        <begin position="1366"/>
        <end position="1491"/>
    </location>
</feature>
<dbReference type="PANTHER" id="PTHR21560">
    <property type="entry name" value="VERY KIND PROTEIN"/>
    <property type="match status" value="1"/>
</dbReference>
<accession>A0A2U9CHN8</accession>
<feature type="compositionally biased region" description="Polar residues" evidence="4">
    <location>
        <begin position="1133"/>
        <end position="1149"/>
    </location>
</feature>
<dbReference type="SMART" id="SM00750">
    <property type="entry name" value="KIND"/>
    <property type="match status" value="2"/>
</dbReference>
<keyword evidence="2" id="KW-0677">Repeat</keyword>
<dbReference type="InterPro" id="IPR036964">
    <property type="entry name" value="RASGEF_cat_dom_sf"/>
</dbReference>
<dbReference type="PROSITE" id="PS51377">
    <property type="entry name" value="KIND"/>
    <property type="match status" value="3"/>
</dbReference>
<protein>
    <recommendedName>
        <fullName evidence="10">Kinase non-catalytic C-lobe domain-containing protein 1</fullName>
    </recommendedName>
</protein>
<evidence type="ECO:0008006" key="10">
    <source>
        <dbReference type="Google" id="ProtNLM"/>
    </source>
</evidence>
<gene>
    <name evidence="8" type="ORF">SMAX5B_008705</name>
</gene>
<sequence>METSGSDAALAYVGRAEDRDGYYDPEHLPPLLEDEENVSLADILSLRDSCLSEEEVWAVCAECVVAMQSIRPSHLFHSLCITPDTLAFNAHGNVCFMEQLSDILSLRDSCLSEEEVWAVCAECVVAMQSIRPSHLFHSLCITPDTLAFNAHGNVCFMEQLSDDPEGSFVPPEFDSTGSTFEGHVYSLGSTLSAALNFVIEPELEAELGEEIQKLLEQMQEENPEDRPLLQDVVCLAEARLCHTSSAAVCRKLSSIGRRVLSIESVSTFQDGQEGSWEARWQHPTPRCLPRRLSSDNNTDDLCSDSSVKANGLSRQQVCGGWDSSLWAEDMDTSEGDGMILADDMDCRSHNSSPVRRRAQQRVNRVRGALNRSCSVPDSNNPPCLSPPTHGDISVPVSDLTEIGADEHLSCESVWSNRLQRLNRGMSCESYRHSSNEDYANLAVDTQMSQENQDAAETSCSGEARGQEWHECESKGCIQDLAFPCAPCQDLEMAQESCGDQSSFDHSLYIPNNHMTKSMLCLNEECQDEWISLRELLTRCGRRLTVNELWALCYACLSSLQTYIDFPAYLCLDTLYVGCEGEVLFLKPKNIGPRDEFYLAPEYQEHGIVTEKVCVYGVAAILWSTAKFGLSPTQKLAMPRKLKRLLLEMAKRTPIERPTIIMAKKSCRDYLSHQGTNAETIWNNLISRIHPVHSFLFLHTDTFTPSCLHIKSQFQSQCFVPMATESRLAPVPGPVPHSYQASKGLQLPEAFTSTATHFTPIVLTNEGDSEEESQNLGAGVEGDVDGFRKTSGNIKEGDVDFFPHSECPYPAQTESTLRTEELPVNQAVITSATSSNKILVHSSSILSDISCIEVFLPPPLSTNLNGCGVFNNYLFCQDPTTGHLSLVPVQVRAPESLLGLDINLTLVPQPLQGLITVPENSEGPFVNCRRVPVSSGPQEYDPPSYFSGSSIISGSPLEHSVTRALHGQKNPGTQVENQFPSESISHKVHPALQEVIDLLKGEFSLDGYSDDGQEDIAMGEYIFSLKELQYHTFASVVKGRFSDLYWEDDLLGVLHCMVNYSPSTLGSNEQSPSKAGERVDLTPPLIATARREKRKVCLYGHLDLNGNIHISSPASVDSWDESEAQSGHEEKETSQQCISGGVSTDSSDTQVMEGGDHSVGGSDESPSEAEFLSGREEGLLGAHNDEQMRPDCWEDMEDSDSLVSEQLLFPGTRAGGPGLSLSPAWPLAFFGEECFGPEVIQYAMNLGRHSGSPCLDVKTQELQQQLIIETRNLKKTRNFYQKLIQQERKNKGSGSKLMVSKLRSQLEELRSKVAFLDCVKNYLEILSVEQWGLEVSLLPSLAVSGPGSLDLQSSEDPSVLNFGTSKGHRTLQAGSPLGLMAYLYTRNAAVEGYIQQFLYIYRFFCTPEQLLQFIMDKFISTAREGPDVSGDREKIFHRSLDLLQFWITDCQQVDFTPKSSLVDTLENFLNTKVIPVDSRGQNLLAALHSPPSTSWNHGRGSLVSIEEEDDSVCLHSSTEDLGRKWRISRVVEPSASMPKEKTFSIAAALPMPCYGALVDDPANISLHSEEQLPFSQNEYSTQHIAQQLTLLQQEMFQGCHPVHFLNSRVQGISDKVSIPNKNVSQHIPPAESSSLHVCEGTSSDSHLQRLLAYASSVTNWISSEIVICDSAKAQVALVTKYLWVGKHCYESRNFATAMQVLGGLENVIVRQLPAWKHLSSKVFEILEELRAVQVFLKSDDLCLMGGEHSRTKPTLPPAHILAMHVQQLEIGAFTLTTGAYKWTKLRSIAKVVSQVHAFQEAMYSYSPDRELQAYLRRRIARLANSDIHLLAADNDANFQQSSERQTRRIQDTLRRVKATFQ</sequence>
<name>A0A2U9CHN8_SCOMX</name>
<dbReference type="SUPFAM" id="SSF56112">
    <property type="entry name" value="Protein kinase-like (PK-like)"/>
    <property type="match status" value="1"/>
</dbReference>
<dbReference type="InterPro" id="IPR011009">
    <property type="entry name" value="Kinase-like_dom_sf"/>
</dbReference>
<dbReference type="SMART" id="SM00147">
    <property type="entry name" value="RasGEF"/>
    <property type="match status" value="1"/>
</dbReference>
<dbReference type="GO" id="GO:0007264">
    <property type="term" value="P:small GTPase-mediated signal transduction"/>
    <property type="evidence" value="ECO:0007669"/>
    <property type="project" value="InterPro"/>
</dbReference>
<dbReference type="EMBL" id="CP026257">
    <property type="protein sequence ID" value="AWP14382.1"/>
    <property type="molecule type" value="Genomic_DNA"/>
</dbReference>
<dbReference type="PROSITE" id="PS50009">
    <property type="entry name" value="RASGEF_CAT"/>
    <property type="match status" value="1"/>
</dbReference>
<dbReference type="Pfam" id="PF00618">
    <property type="entry name" value="RasGEF_N"/>
    <property type="match status" value="1"/>
</dbReference>
<evidence type="ECO:0000313" key="8">
    <source>
        <dbReference type="EMBL" id="AWP14382.1"/>
    </source>
</evidence>
<keyword evidence="9" id="KW-1185">Reference proteome</keyword>
<dbReference type="InterPro" id="IPR000651">
    <property type="entry name" value="Ras-like_Gua-exchang_fac_N"/>
</dbReference>
<evidence type="ECO:0000256" key="3">
    <source>
        <dbReference type="PROSITE-ProRule" id="PRU00168"/>
    </source>
</evidence>
<proteinExistence type="predicted"/>
<reference evidence="8 9" key="1">
    <citation type="submission" date="2017-12" db="EMBL/GenBank/DDBJ databases">
        <title>Integrating genomic resources of turbot (Scophthalmus maximus) in depth evaluation of genetic and physical mapping variation across individuals.</title>
        <authorList>
            <person name="Martinez P."/>
        </authorList>
    </citation>
    <scope>NUCLEOTIDE SEQUENCE [LARGE SCALE GENOMIC DNA]</scope>
</reference>
<feature type="domain" description="KIND" evidence="7">
    <location>
        <begin position="98"/>
        <end position="278"/>
    </location>
</feature>